<sequence>MSEILIVDDVAENLHVLRKILVTEGYKVRAATSGEQAIQGMLTNTPDMVLMDINMPEMSGIEACREIKSHPALSGIPILFVSAHSEIDFVVDALNAGGVDYIYKPYRSEEVTARVKTHLNLAKSHQAMVNREVVAAIGEMVSGVAHELNTPLGVATTASSHLSDLLQTVIRSSQNQTLTGKELNEFFKAAESSLEMSSRNIATASKQVDAFKTVAVDQLEHRVRAVKLNHYLMQCASLLRPKLEEQNIEMEVFSGEDEIDIDPSPIFQIVSTLLTNSIHHAFENIFERVVNLNVSIEDQELCMEYWDNGNGVCTDVLTNLFKPFFTTKKGSTRHIGLSASVLYTLVTINLHGTLFASSGDRGLYYDIRIPISSLS</sequence>
<dbReference type="CDD" id="cd00082">
    <property type="entry name" value="HisKA"/>
    <property type="match status" value="1"/>
</dbReference>
<dbReference type="EMBL" id="CAOF01000004">
    <property type="protein sequence ID" value="CCO44166.1"/>
    <property type="molecule type" value="Genomic_DNA"/>
</dbReference>
<evidence type="ECO:0000256" key="3">
    <source>
        <dbReference type="ARBA" id="ARBA00022553"/>
    </source>
</evidence>
<reference evidence="8 9" key="1">
    <citation type="journal article" date="2013" name="ISME J.">
        <title>Comparative genomics of pathogenic lineages of Vibrio nigripulchritudo identifies virulence-associated traits.</title>
        <authorList>
            <person name="Goudenege D."/>
            <person name="Labreuche Y."/>
            <person name="Krin E."/>
            <person name="Ansquer D."/>
            <person name="Mangenot S."/>
            <person name="Calteau A."/>
            <person name="Medigue C."/>
            <person name="Mazel D."/>
            <person name="Polz M.F."/>
            <person name="Le Roux F."/>
        </authorList>
    </citation>
    <scope>NUCLEOTIDE SEQUENCE [LARGE SCALE GENOMIC DNA]</scope>
    <source>
        <strain evidence="8 9">SOn1</strain>
    </source>
</reference>
<comment type="catalytic activity">
    <reaction evidence="1">
        <text>ATP + protein L-histidine = ADP + protein N-phospho-L-histidine.</text>
        <dbReference type="EC" id="2.7.13.3"/>
    </reaction>
</comment>
<dbReference type="SMART" id="SM00448">
    <property type="entry name" value="REC"/>
    <property type="match status" value="1"/>
</dbReference>
<feature type="modified residue" description="4-aspartylphosphate" evidence="5">
    <location>
        <position position="52"/>
    </location>
</feature>
<feature type="domain" description="Histidine kinase" evidence="6">
    <location>
        <begin position="143"/>
        <end position="373"/>
    </location>
</feature>
<evidence type="ECO:0000313" key="9">
    <source>
        <dbReference type="Proteomes" id="UP000018211"/>
    </source>
</evidence>
<evidence type="ECO:0000256" key="5">
    <source>
        <dbReference type="PROSITE-ProRule" id="PRU00169"/>
    </source>
</evidence>
<dbReference type="InterPro" id="IPR003594">
    <property type="entry name" value="HATPase_dom"/>
</dbReference>
<accession>A0AAV2VHZ8</accession>
<feature type="domain" description="Response regulatory" evidence="7">
    <location>
        <begin position="3"/>
        <end position="119"/>
    </location>
</feature>
<evidence type="ECO:0000256" key="2">
    <source>
        <dbReference type="ARBA" id="ARBA00012438"/>
    </source>
</evidence>
<evidence type="ECO:0000256" key="1">
    <source>
        <dbReference type="ARBA" id="ARBA00000085"/>
    </source>
</evidence>
<keyword evidence="8" id="KW-0808">Transferase</keyword>
<dbReference type="InterPro" id="IPR011006">
    <property type="entry name" value="CheY-like_superfamily"/>
</dbReference>
<dbReference type="AlphaFoldDB" id="A0AAV2VHZ8"/>
<keyword evidence="8" id="KW-0418">Kinase</keyword>
<comment type="caution">
    <text evidence="8">The sequence shown here is derived from an EMBL/GenBank/DDBJ whole genome shotgun (WGS) entry which is preliminary data.</text>
</comment>
<dbReference type="Pfam" id="PF02518">
    <property type="entry name" value="HATPase_c"/>
    <property type="match status" value="1"/>
</dbReference>
<dbReference type="Proteomes" id="UP000018211">
    <property type="component" value="Unassembled WGS sequence"/>
</dbReference>
<gene>
    <name evidence="8" type="ORF">VIBNISOn1_1010018</name>
</gene>
<protein>
    <recommendedName>
        <fullName evidence="2">histidine kinase</fullName>
        <ecNumber evidence="2">2.7.13.3</ecNumber>
    </recommendedName>
</protein>
<keyword evidence="4" id="KW-0378">Hydrolase</keyword>
<dbReference type="SMART" id="SM00387">
    <property type="entry name" value="HATPase_c"/>
    <property type="match status" value="1"/>
</dbReference>
<dbReference type="InterPro" id="IPR001789">
    <property type="entry name" value="Sig_transdc_resp-reg_receiver"/>
</dbReference>
<dbReference type="PANTHER" id="PTHR43547:SF2">
    <property type="entry name" value="HYBRID SIGNAL TRANSDUCTION HISTIDINE KINASE C"/>
    <property type="match status" value="1"/>
</dbReference>
<dbReference type="PROSITE" id="PS50109">
    <property type="entry name" value="HIS_KIN"/>
    <property type="match status" value="1"/>
</dbReference>
<evidence type="ECO:0000259" key="6">
    <source>
        <dbReference type="PROSITE" id="PS50109"/>
    </source>
</evidence>
<dbReference type="InterPro" id="IPR005467">
    <property type="entry name" value="His_kinase_dom"/>
</dbReference>
<dbReference type="Gene3D" id="1.10.287.130">
    <property type="match status" value="1"/>
</dbReference>
<dbReference type="InterPro" id="IPR003661">
    <property type="entry name" value="HisK_dim/P_dom"/>
</dbReference>
<dbReference type="PROSITE" id="PS50110">
    <property type="entry name" value="RESPONSE_REGULATORY"/>
    <property type="match status" value="1"/>
</dbReference>
<organism evidence="8 9">
    <name type="scientific">Vibrio nigripulchritudo SOn1</name>
    <dbReference type="NCBI Taxonomy" id="1238450"/>
    <lineage>
        <taxon>Bacteria</taxon>
        <taxon>Pseudomonadati</taxon>
        <taxon>Pseudomonadota</taxon>
        <taxon>Gammaproteobacteria</taxon>
        <taxon>Vibrionales</taxon>
        <taxon>Vibrionaceae</taxon>
        <taxon>Vibrio</taxon>
    </lineage>
</organism>
<dbReference type="Pfam" id="PF00072">
    <property type="entry name" value="Response_reg"/>
    <property type="match status" value="1"/>
</dbReference>
<proteinExistence type="predicted"/>
<dbReference type="SUPFAM" id="SSF55874">
    <property type="entry name" value="ATPase domain of HSP90 chaperone/DNA topoisomerase II/histidine kinase"/>
    <property type="match status" value="1"/>
</dbReference>
<name>A0AAV2VHZ8_9VIBR</name>
<dbReference type="GO" id="GO:0000155">
    <property type="term" value="F:phosphorelay sensor kinase activity"/>
    <property type="evidence" value="ECO:0007669"/>
    <property type="project" value="InterPro"/>
</dbReference>
<evidence type="ECO:0000259" key="7">
    <source>
        <dbReference type="PROSITE" id="PS50110"/>
    </source>
</evidence>
<evidence type="ECO:0000256" key="4">
    <source>
        <dbReference type="ARBA" id="ARBA00022801"/>
    </source>
</evidence>
<evidence type="ECO:0000313" key="8">
    <source>
        <dbReference type="EMBL" id="CCO44166.1"/>
    </source>
</evidence>
<dbReference type="SUPFAM" id="SSF52172">
    <property type="entry name" value="CheY-like"/>
    <property type="match status" value="1"/>
</dbReference>
<dbReference type="Gene3D" id="3.30.565.10">
    <property type="entry name" value="Histidine kinase-like ATPase, C-terminal domain"/>
    <property type="match status" value="1"/>
</dbReference>
<dbReference type="GeneID" id="97544551"/>
<dbReference type="Gene3D" id="3.40.50.2300">
    <property type="match status" value="1"/>
</dbReference>
<dbReference type="GO" id="GO:0016787">
    <property type="term" value="F:hydrolase activity"/>
    <property type="evidence" value="ECO:0007669"/>
    <property type="project" value="UniProtKB-KW"/>
</dbReference>
<dbReference type="InterPro" id="IPR036890">
    <property type="entry name" value="HATPase_C_sf"/>
</dbReference>
<keyword evidence="3 5" id="KW-0597">Phosphoprotein</keyword>
<dbReference type="EC" id="2.7.13.3" evidence="2"/>
<dbReference type="RefSeq" id="WP_004408342.1">
    <property type="nucleotide sequence ID" value="NZ_LK391965.1"/>
</dbReference>
<dbReference type="PANTHER" id="PTHR43547">
    <property type="entry name" value="TWO-COMPONENT HISTIDINE KINASE"/>
    <property type="match status" value="1"/>
</dbReference>